<evidence type="ECO:0000259" key="1">
    <source>
        <dbReference type="Pfam" id="PF00144"/>
    </source>
</evidence>
<reference evidence="2 3" key="1">
    <citation type="submission" date="2018-04" db="EMBL/GenBank/DDBJ databases">
        <title>Pararhodobacter oceanense sp. nov., isolated from marine intertidal sediment.</title>
        <authorList>
            <person name="Wang X.-L."/>
            <person name="Du Z.-J."/>
        </authorList>
    </citation>
    <scope>NUCLEOTIDE SEQUENCE [LARGE SCALE GENOMIC DNA]</scope>
    <source>
        <strain evidence="2 3">AM505</strain>
    </source>
</reference>
<dbReference type="Proteomes" id="UP000245911">
    <property type="component" value="Unassembled WGS sequence"/>
</dbReference>
<proteinExistence type="predicted"/>
<dbReference type="InterPro" id="IPR012338">
    <property type="entry name" value="Beta-lactam/transpept-like"/>
</dbReference>
<sequence>MRKWLKRIGITLAALIVVLAALGIWKREDLTRLMAVNSLFDAEKITANFSSMETLFHTRAMDGGSATPLPEGDMQGFAEVAEPLDIDSWVAENAITGLVVLGDGQLLMEGYYQGTEQDDLRMSWSVAKSVLSLLLGQLHGEGVIPDLDAQVTEFAPELRGSAYDGASIRNVLQMASGVAFNEDYFDFWSDINRMGRVLALGGSMDGFAAGQSARRGDPGADWQYVSIDTHVLSMVIRGATGRTIPELVEEKLFAPMGLRRDPFYVTDGDGVAFVLGGLNLTTRDYARIGQLVAQNGMWDGQQLVPADWIAESTVASAPGGVGYGYQWWLPEGAEAGEVYARGVYGQFIWIDRARDVVIAVNSADRAFRADGVLDGHIEMFRSLARLAETLQPAPATDAALSDE</sequence>
<keyword evidence="3" id="KW-1185">Reference proteome</keyword>
<evidence type="ECO:0000313" key="2">
    <source>
        <dbReference type="EMBL" id="PVH29713.1"/>
    </source>
</evidence>
<organism evidence="2 3">
    <name type="scientific">Pararhodobacter oceanensis</name>
    <dbReference type="NCBI Taxonomy" id="2172121"/>
    <lineage>
        <taxon>Bacteria</taxon>
        <taxon>Pseudomonadati</taxon>
        <taxon>Pseudomonadota</taxon>
        <taxon>Alphaproteobacteria</taxon>
        <taxon>Rhodobacterales</taxon>
        <taxon>Paracoccaceae</taxon>
        <taxon>Pararhodobacter</taxon>
    </lineage>
</organism>
<dbReference type="PANTHER" id="PTHR43283">
    <property type="entry name" value="BETA-LACTAMASE-RELATED"/>
    <property type="match status" value="1"/>
</dbReference>
<name>A0A2T8HWC6_9RHOB</name>
<dbReference type="SUPFAM" id="SSF56601">
    <property type="entry name" value="beta-lactamase/transpeptidase-like"/>
    <property type="match status" value="1"/>
</dbReference>
<dbReference type="GO" id="GO:0016787">
    <property type="term" value="F:hydrolase activity"/>
    <property type="evidence" value="ECO:0007669"/>
    <property type="project" value="UniProtKB-KW"/>
</dbReference>
<dbReference type="Pfam" id="PF00144">
    <property type="entry name" value="Beta-lactamase"/>
    <property type="match status" value="1"/>
</dbReference>
<gene>
    <name evidence="2" type="ORF">DDE20_06270</name>
</gene>
<accession>A0A2T8HWC6</accession>
<evidence type="ECO:0000313" key="3">
    <source>
        <dbReference type="Proteomes" id="UP000245911"/>
    </source>
</evidence>
<dbReference type="AlphaFoldDB" id="A0A2T8HWC6"/>
<dbReference type="Gene3D" id="3.40.710.10">
    <property type="entry name" value="DD-peptidase/beta-lactamase superfamily"/>
    <property type="match status" value="1"/>
</dbReference>
<dbReference type="InterPro" id="IPR001466">
    <property type="entry name" value="Beta-lactam-related"/>
</dbReference>
<feature type="domain" description="Beta-lactamase-related" evidence="1">
    <location>
        <begin position="98"/>
        <end position="364"/>
    </location>
</feature>
<dbReference type="OrthoDB" id="9814204at2"/>
<dbReference type="EMBL" id="QDKM01000002">
    <property type="protein sequence ID" value="PVH29713.1"/>
    <property type="molecule type" value="Genomic_DNA"/>
</dbReference>
<dbReference type="PANTHER" id="PTHR43283:SF14">
    <property type="entry name" value="BLL8153 PROTEIN"/>
    <property type="match status" value="1"/>
</dbReference>
<comment type="caution">
    <text evidence="2">The sequence shown here is derived from an EMBL/GenBank/DDBJ whole genome shotgun (WGS) entry which is preliminary data.</text>
</comment>
<keyword evidence="2" id="KW-0378">Hydrolase</keyword>
<protein>
    <submittedName>
        <fullName evidence="2">6-aminohexanoate hydrolase</fullName>
    </submittedName>
</protein>
<dbReference type="InterPro" id="IPR050789">
    <property type="entry name" value="Diverse_Enzym_Activities"/>
</dbReference>